<name>A0A8S9ZX34_9BILA</name>
<sequence length="187" mass="21103">KTRKELHSLLQTKNAEAPRKPFLELSERQSRRRSKEAEHFVRITSPTLLKENKSANKLNVISDIAIFLKVGITGKQREKLKTELAKRLHDPFAPTTAFKSLKKLESGIAVFERREKGLVCNNVMEVVTKRIRRLQKSGMLTNKNGVVDVVLCGDKGGDRLGNTSKFGMFISTNAAANSYRNFTFLVN</sequence>
<comment type="caution">
    <text evidence="1">The sequence shown here is derived from an EMBL/GenBank/DDBJ whole genome shotgun (WGS) entry which is preliminary data.</text>
</comment>
<accession>A0A8S9ZX34</accession>
<reference evidence="1" key="1">
    <citation type="journal article" date="2020" name="Ecol. Evol.">
        <title>Genome structure and content of the rice root-knot nematode (Meloidogyne graminicola).</title>
        <authorList>
            <person name="Phan N.T."/>
            <person name="Danchin E.G.J."/>
            <person name="Klopp C."/>
            <person name="Perfus-Barbeoch L."/>
            <person name="Kozlowski D.K."/>
            <person name="Koutsovoulos G.D."/>
            <person name="Lopez-Roques C."/>
            <person name="Bouchez O."/>
            <person name="Zahm M."/>
            <person name="Besnard G."/>
            <person name="Bellafiore S."/>
        </authorList>
    </citation>
    <scope>NUCLEOTIDE SEQUENCE</scope>
    <source>
        <strain evidence="1">VN-18</strain>
    </source>
</reference>
<evidence type="ECO:0000313" key="2">
    <source>
        <dbReference type="Proteomes" id="UP000605970"/>
    </source>
</evidence>
<dbReference type="Pfam" id="PF06918">
    <property type="entry name" value="DUF1280"/>
    <property type="match status" value="1"/>
</dbReference>
<evidence type="ECO:0000313" key="1">
    <source>
        <dbReference type="EMBL" id="KAF7638304.1"/>
    </source>
</evidence>
<dbReference type="Proteomes" id="UP000605970">
    <property type="component" value="Unassembled WGS sequence"/>
</dbReference>
<dbReference type="InterPro" id="IPR009689">
    <property type="entry name" value="DUF1280"/>
</dbReference>
<protein>
    <submittedName>
        <fullName evidence="1">Uncharacterized protein</fullName>
    </submittedName>
</protein>
<organism evidence="1 2">
    <name type="scientific">Meloidogyne graminicola</name>
    <dbReference type="NCBI Taxonomy" id="189291"/>
    <lineage>
        <taxon>Eukaryota</taxon>
        <taxon>Metazoa</taxon>
        <taxon>Ecdysozoa</taxon>
        <taxon>Nematoda</taxon>
        <taxon>Chromadorea</taxon>
        <taxon>Rhabditida</taxon>
        <taxon>Tylenchina</taxon>
        <taxon>Tylenchomorpha</taxon>
        <taxon>Tylenchoidea</taxon>
        <taxon>Meloidogynidae</taxon>
        <taxon>Meloidogyninae</taxon>
        <taxon>Meloidogyne</taxon>
    </lineage>
</organism>
<dbReference type="AlphaFoldDB" id="A0A8S9ZX34"/>
<gene>
    <name evidence="1" type="ORF">Mgra_00002278</name>
</gene>
<feature type="non-terminal residue" evidence="1">
    <location>
        <position position="1"/>
    </location>
</feature>
<dbReference type="EMBL" id="JABEBT010000013">
    <property type="protein sequence ID" value="KAF7638304.1"/>
    <property type="molecule type" value="Genomic_DNA"/>
</dbReference>
<proteinExistence type="predicted"/>
<dbReference type="OrthoDB" id="5906826at2759"/>
<keyword evidence="2" id="KW-1185">Reference proteome</keyword>